<proteinExistence type="predicted"/>
<evidence type="ECO:0000313" key="1">
    <source>
        <dbReference type="EMBL" id="AKA70519.1"/>
    </source>
</evidence>
<evidence type="ECO:0000313" key="2">
    <source>
        <dbReference type="Proteomes" id="UP000033115"/>
    </source>
</evidence>
<protein>
    <submittedName>
        <fullName evidence="1">Uncharacterized protein</fullName>
    </submittedName>
</protein>
<dbReference type="EMBL" id="CP009933">
    <property type="protein sequence ID" value="AKA70519.1"/>
    <property type="molecule type" value="Genomic_DNA"/>
</dbReference>
<dbReference type="KEGG" id="csq:CSCA_3394"/>
<name>A0A0E3M793_CLOSL</name>
<organism evidence="1 2">
    <name type="scientific">Clostridium scatologenes</name>
    <dbReference type="NCBI Taxonomy" id="1548"/>
    <lineage>
        <taxon>Bacteria</taxon>
        <taxon>Bacillati</taxon>
        <taxon>Bacillota</taxon>
        <taxon>Clostridia</taxon>
        <taxon>Eubacteriales</taxon>
        <taxon>Clostridiaceae</taxon>
        <taxon>Clostridium</taxon>
    </lineage>
</organism>
<sequence length="161" mass="19260">MIRTNKNMIDLLEKAKIKKEEVIKISTDNLSKIMSPNFKEVHDCIIIDMNNEIKVENVNFKRILSMFRDRTGYEASCNEIRINDYIDYSEEVAVLQLAEIIMDTWKYKLKTEYPQYRFCIILSFSEGYVTMRFHVIRENESSWLKADLDEYKDEAIMVQEF</sequence>
<dbReference type="AlphaFoldDB" id="A0A0E3M793"/>
<accession>A0A0E3M793</accession>
<reference evidence="1 2" key="1">
    <citation type="journal article" date="2015" name="J. Biotechnol.">
        <title>Complete genome sequence of a malodorant-producing acetogen, Clostridium scatologenes ATCC 25775(T).</title>
        <authorList>
            <person name="Zhu Z."/>
            <person name="Guo T."/>
            <person name="Zheng H."/>
            <person name="Song T."/>
            <person name="Ouyang P."/>
            <person name="Xie J."/>
        </authorList>
    </citation>
    <scope>NUCLEOTIDE SEQUENCE [LARGE SCALE GENOMIC DNA]</scope>
    <source>
        <strain evidence="1 2">ATCC 25775</strain>
    </source>
</reference>
<gene>
    <name evidence="1" type="ORF">CSCA_3394</name>
</gene>
<keyword evidence="2" id="KW-1185">Reference proteome</keyword>
<dbReference type="RefSeq" id="WP_029163813.1">
    <property type="nucleotide sequence ID" value="NZ_CP009933.1"/>
</dbReference>
<dbReference type="STRING" id="1548.CSCA_3394"/>
<dbReference type="Proteomes" id="UP000033115">
    <property type="component" value="Chromosome"/>
</dbReference>
<dbReference type="HOGENOM" id="CLU_139029_0_0_9"/>